<dbReference type="InterPro" id="IPR013217">
    <property type="entry name" value="Methyltransf_12"/>
</dbReference>
<dbReference type="SUPFAM" id="SSF53335">
    <property type="entry name" value="S-adenosyl-L-methionine-dependent methyltransferases"/>
    <property type="match status" value="1"/>
</dbReference>
<reference evidence="3 4" key="1">
    <citation type="submission" date="2016-11" db="EMBL/GenBank/DDBJ databases">
        <title>Draft Genome Assembly of Colletotrichum chlorophyti a pathogen of herbaceous plants.</title>
        <authorList>
            <person name="Gan P."/>
            <person name="Narusaka M."/>
            <person name="Tsushima A."/>
            <person name="Narusaka Y."/>
            <person name="Takano Y."/>
            <person name="Shirasu K."/>
        </authorList>
    </citation>
    <scope>NUCLEOTIDE SEQUENCE [LARGE SCALE GENOMIC DNA]</scope>
    <source>
        <strain evidence="3 4">NTL11</strain>
    </source>
</reference>
<dbReference type="STRING" id="708187.A0A1Q8S0C3"/>
<keyword evidence="1" id="KW-0808">Transferase</keyword>
<evidence type="ECO:0000259" key="2">
    <source>
        <dbReference type="Pfam" id="PF08242"/>
    </source>
</evidence>
<dbReference type="InterPro" id="IPR050444">
    <property type="entry name" value="Polyketide_Synthase"/>
</dbReference>
<comment type="caution">
    <text evidence="3">The sequence shown here is derived from an EMBL/GenBank/DDBJ whole genome shotgun (WGS) entry which is preliminary data.</text>
</comment>
<dbReference type="PANTHER" id="PTHR45681:SF6">
    <property type="entry name" value="POLYKETIDE SYNTHASE 37"/>
    <property type="match status" value="1"/>
</dbReference>
<organism evidence="3 4">
    <name type="scientific">Colletotrichum chlorophyti</name>
    <dbReference type="NCBI Taxonomy" id="708187"/>
    <lineage>
        <taxon>Eukaryota</taxon>
        <taxon>Fungi</taxon>
        <taxon>Dikarya</taxon>
        <taxon>Ascomycota</taxon>
        <taxon>Pezizomycotina</taxon>
        <taxon>Sordariomycetes</taxon>
        <taxon>Hypocreomycetidae</taxon>
        <taxon>Glomerellales</taxon>
        <taxon>Glomerellaceae</taxon>
        <taxon>Colletotrichum</taxon>
    </lineage>
</organism>
<evidence type="ECO:0000256" key="1">
    <source>
        <dbReference type="ARBA" id="ARBA00022679"/>
    </source>
</evidence>
<dbReference type="InterPro" id="IPR029063">
    <property type="entry name" value="SAM-dependent_MTases_sf"/>
</dbReference>
<gene>
    <name evidence="3" type="ORF">CCHL11_03390</name>
</gene>
<protein>
    <submittedName>
        <fullName evidence="3">Iterative polyketide synthase CazM 4</fullName>
    </submittedName>
</protein>
<dbReference type="AlphaFoldDB" id="A0A1Q8S0C3"/>
<dbReference type="EMBL" id="MPGH01000048">
    <property type="protein sequence ID" value="OLN94037.1"/>
    <property type="molecule type" value="Genomic_DNA"/>
</dbReference>
<dbReference type="Proteomes" id="UP000186583">
    <property type="component" value="Unassembled WGS sequence"/>
</dbReference>
<evidence type="ECO:0000313" key="4">
    <source>
        <dbReference type="Proteomes" id="UP000186583"/>
    </source>
</evidence>
<feature type="domain" description="Methyltransferase type 12" evidence="2">
    <location>
        <begin position="14"/>
        <end position="114"/>
    </location>
</feature>
<dbReference type="Pfam" id="PF08242">
    <property type="entry name" value="Methyltransf_12"/>
    <property type="match status" value="1"/>
</dbReference>
<evidence type="ECO:0000313" key="3">
    <source>
        <dbReference type="EMBL" id="OLN94037.1"/>
    </source>
</evidence>
<name>A0A1Q8S0C3_9PEZI</name>
<dbReference type="PANTHER" id="PTHR45681">
    <property type="entry name" value="POLYKETIDE SYNTHASE 44-RELATED"/>
    <property type="match status" value="1"/>
</dbReference>
<dbReference type="Gene3D" id="3.40.50.150">
    <property type="entry name" value="Vaccinia Virus protein VP39"/>
    <property type="match status" value="1"/>
</dbReference>
<dbReference type="GO" id="GO:0016740">
    <property type="term" value="F:transferase activity"/>
    <property type="evidence" value="ECO:0007669"/>
    <property type="project" value="UniProtKB-KW"/>
</dbReference>
<proteinExistence type="predicted"/>
<keyword evidence="4" id="KW-1185">Reference proteome</keyword>
<dbReference type="OrthoDB" id="329835at2759"/>
<sequence length="190" mass="21077">MPADSFRKQKLHILELGAGTGGTTKWLAPLLETRIPEGRVEYMFTDIAGALVSQAEKSFGSSYEFMTFSTHNIESPPSAELCGNQDIVIVVNAVHATANIVHSLSNNRQLLRPKTGIVLMLEILESSCWADFIFGFFDCWWRFDDGRRHALASGGKWKQAFLEAGFASVYRTEGTCRDSGFQSQFLGTLS</sequence>
<accession>A0A1Q8S0C3</accession>